<feature type="coiled-coil region" evidence="1">
    <location>
        <begin position="400"/>
        <end position="427"/>
    </location>
</feature>
<proteinExistence type="predicted"/>
<evidence type="ECO:0000313" key="3">
    <source>
        <dbReference type="EMBL" id="ANS52208.1"/>
    </source>
</evidence>
<accession>A0A9W3SIQ9</accession>
<feature type="signal peptide" evidence="2">
    <location>
        <begin position="1"/>
        <end position="20"/>
    </location>
</feature>
<dbReference type="InterPro" id="IPR008414">
    <property type="entry name" value="HBL"/>
</dbReference>
<dbReference type="Proteomes" id="UP000092743">
    <property type="component" value="Plasmid p109822"/>
</dbReference>
<dbReference type="Gene3D" id="1.20.1170.10">
    <property type="match status" value="1"/>
</dbReference>
<reference evidence="3 4" key="1">
    <citation type="submission" date="2016-04" db="EMBL/GenBank/DDBJ databases">
        <title>High quality genome of the nematocidal Bacillus thuringiensis MYBT18246.</title>
        <authorList>
            <person name="Hollensteiner J."/>
            <person name="Poehlein A."/>
            <person name="Sproeer C."/>
            <person name="Bunk B."/>
            <person name="Rosenstiel P."/>
            <person name="Schulenburg H."/>
            <person name="Liesegang H."/>
        </authorList>
    </citation>
    <scope>NUCLEOTIDE SEQUENCE [LARGE SCALE GENOMIC DNA]</scope>
    <source>
        <strain evidence="3 4">MYBT18246</strain>
        <plasmid evidence="3 4">p109822</plasmid>
    </source>
</reference>
<keyword evidence="3" id="KW-0614">Plasmid</keyword>
<evidence type="ECO:0000256" key="2">
    <source>
        <dbReference type="SAM" id="SignalP"/>
    </source>
</evidence>
<dbReference type="SUPFAM" id="SSF58100">
    <property type="entry name" value="Bacterial hemolysins"/>
    <property type="match status" value="2"/>
</dbReference>
<sequence length="440" mass="48350">MKKKLCVGMLITTIATSSLGTINTLAAPIETSEQSTKEVDLSGFSTSLRKLGTQSALLQAYGLTIGGQAEINLPTVPSLQTTQKILQTDVQEWLQEILPRLIALNQKNIRFTNAFNIYLENDEMQRIKGLKSQAVANQMEIQSVINELNDFKNTLTTHTSSFANSVKKADEFLNKDSGQIATLKKDIQKINTDIRTDLQAISSLPGLLLNSSTDISIAVWKLLCPAMKGGSIAAAENIAAAQQVLEKAKKAARDQALKDGKTEEEILAILKQVEKDFASSSAGLAAGSAAAKKYDFMDKIDVEQIKKIITAAAAGDTGIQAQKDAILDLAEKNNQLFENTRDLKAAEIHALQILFIQDKIEAFAEQIDEEISYLTRYKKDWGLIEQAIKELPSSPTSSDMTILKKLCKNLEEQARKFEENVTHVNTKRFNQKGSGSKMIL</sequence>
<organism evidence="3 4">
    <name type="scientific">Bacillus thuringiensis</name>
    <dbReference type="NCBI Taxonomy" id="1428"/>
    <lineage>
        <taxon>Bacteria</taxon>
        <taxon>Bacillati</taxon>
        <taxon>Bacillota</taxon>
        <taxon>Bacilli</taxon>
        <taxon>Bacillales</taxon>
        <taxon>Bacillaceae</taxon>
        <taxon>Bacillus</taxon>
        <taxon>Bacillus cereus group</taxon>
    </lineage>
</organism>
<geneLocation type="plasmid" evidence="3 4">
    <name>p109822</name>
</geneLocation>
<protein>
    <submittedName>
        <fullName evidence="3">Hemolysin BL lytic component L2</fullName>
    </submittedName>
</protein>
<dbReference type="RefSeq" id="WP_065486880.1">
    <property type="nucleotide sequence ID" value="NZ_CP015355.1"/>
</dbReference>
<evidence type="ECO:0000313" key="4">
    <source>
        <dbReference type="Proteomes" id="UP000092743"/>
    </source>
</evidence>
<dbReference type="InterPro" id="IPR052785">
    <property type="entry name" value="Enterotoxin_cmpnt"/>
</dbReference>
<dbReference type="AlphaFoldDB" id="A0A9W3SIQ9"/>
<evidence type="ECO:0000256" key="1">
    <source>
        <dbReference type="SAM" id="Coils"/>
    </source>
</evidence>
<dbReference type="PANTHER" id="PTHR38443:SF2">
    <property type="entry name" value="NON-HEMOLYTIC ENTEROTOXIN LYTIC COMPONENT L1"/>
    <property type="match status" value="1"/>
</dbReference>
<gene>
    <name evidence="3" type="ORF">BT246_69170</name>
</gene>
<dbReference type="Pfam" id="PF05791">
    <property type="entry name" value="Bacillus_HBL"/>
    <property type="match status" value="1"/>
</dbReference>
<keyword evidence="1" id="KW-0175">Coiled coil</keyword>
<dbReference type="PANTHER" id="PTHR38443">
    <property type="match status" value="1"/>
</dbReference>
<dbReference type="EMBL" id="CP015355">
    <property type="protein sequence ID" value="ANS52208.1"/>
    <property type="molecule type" value="Genomic_DNA"/>
</dbReference>
<dbReference type="GO" id="GO:0016020">
    <property type="term" value="C:membrane"/>
    <property type="evidence" value="ECO:0007669"/>
    <property type="project" value="InterPro"/>
</dbReference>
<keyword evidence="2" id="KW-0732">Signal</keyword>
<feature type="chain" id="PRO_5040973574" evidence="2">
    <location>
        <begin position="21"/>
        <end position="440"/>
    </location>
</feature>
<name>A0A9W3SIQ9_BACTU</name>